<dbReference type="Pfam" id="PF03544">
    <property type="entry name" value="TonB_C"/>
    <property type="match status" value="1"/>
</dbReference>
<evidence type="ECO:0000256" key="3">
    <source>
        <dbReference type="ARBA" id="ARBA00022448"/>
    </source>
</evidence>
<comment type="similarity">
    <text evidence="2">Belongs to the TonB family.</text>
</comment>
<evidence type="ECO:0000313" key="14">
    <source>
        <dbReference type="Proteomes" id="UP001369082"/>
    </source>
</evidence>
<keyword evidence="8 11" id="KW-1133">Transmembrane helix</keyword>
<keyword evidence="9 11" id="KW-0472">Membrane</keyword>
<dbReference type="Proteomes" id="UP001369082">
    <property type="component" value="Unassembled WGS sequence"/>
</dbReference>
<evidence type="ECO:0000256" key="7">
    <source>
        <dbReference type="ARBA" id="ARBA00022927"/>
    </source>
</evidence>
<evidence type="ECO:0000256" key="10">
    <source>
        <dbReference type="SAM" id="MobiDB-lite"/>
    </source>
</evidence>
<reference evidence="13 14" key="1">
    <citation type="submission" date="2024-02" db="EMBL/GenBank/DDBJ databases">
        <title>Bacteria isolated from the canopy kelp, Nereocystis luetkeana.</title>
        <authorList>
            <person name="Pfister C.A."/>
            <person name="Younker I.T."/>
            <person name="Light S.H."/>
        </authorList>
    </citation>
    <scope>NUCLEOTIDE SEQUENCE [LARGE SCALE GENOMIC DNA]</scope>
    <source>
        <strain evidence="13 14">TI.1.05</strain>
    </source>
</reference>
<keyword evidence="3" id="KW-0813">Transport</keyword>
<keyword evidence="14" id="KW-1185">Reference proteome</keyword>
<evidence type="ECO:0000313" key="13">
    <source>
        <dbReference type="EMBL" id="MEL0628861.1"/>
    </source>
</evidence>
<dbReference type="InterPro" id="IPR051045">
    <property type="entry name" value="TonB-dependent_transducer"/>
</dbReference>
<keyword evidence="6 11" id="KW-0812">Transmembrane</keyword>
<evidence type="ECO:0000256" key="6">
    <source>
        <dbReference type="ARBA" id="ARBA00022692"/>
    </source>
</evidence>
<comment type="caution">
    <text evidence="13">The sequence shown here is derived from an EMBL/GenBank/DDBJ whole genome shotgun (WGS) entry which is preliminary data.</text>
</comment>
<proteinExistence type="inferred from homology"/>
<keyword evidence="5" id="KW-0997">Cell inner membrane</keyword>
<feature type="domain" description="TonB C-terminal" evidence="12">
    <location>
        <begin position="192"/>
        <end position="283"/>
    </location>
</feature>
<evidence type="ECO:0000256" key="9">
    <source>
        <dbReference type="ARBA" id="ARBA00023136"/>
    </source>
</evidence>
<dbReference type="PROSITE" id="PS52015">
    <property type="entry name" value="TONB_CTD"/>
    <property type="match status" value="1"/>
</dbReference>
<dbReference type="EMBL" id="JBAKAZ010000010">
    <property type="protein sequence ID" value="MEL0628861.1"/>
    <property type="molecule type" value="Genomic_DNA"/>
</dbReference>
<dbReference type="InterPro" id="IPR037682">
    <property type="entry name" value="TonB_C"/>
</dbReference>
<feature type="region of interest" description="Disordered" evidence="10">
    <location>
        <begin position="69"/>
        <end position="145"/>
    </location>
</feature>
<evidence type="ECO:0000256" key="4">
    <source>
        <dbReference type="ARBA" id="ARBA00022475"/>
    </source>
</evidence>
<sequence length="283" mass="31922">MNQSDVGPSSFRSIVTWVFVLHIILIAALFWKIKIENVALQHAPKAKVSIGFRSAAAGKIASNEVAPQEAVKPIQQKAKPIKTPVSEPQTLKNNKLKETNKKLGLEKIKKKKPKPIVEAPSTKKKQGKKQKEKIKKITEERETSQVNKVVPTVQQKKQIQGAGGIDGSVDNKLKVHESGQAETLSGDPDSAIYDALLRKHLMKFKRYPRTLKIKRKEGTVEVVFNINKQGKVLNHKVVKRTGDRAFDRAIRRLFDEAQPIPLPPENTTWATREYRLVFSYKLD</sequence>
<gene>
    <name evidence="13" type="ORF">V6256_04490</name>
</gene>
<dbReference type="RefSeq" id="WP_341596875.1">
    <property type="nucleotide sequence ID" value="NZ_JBAKAZ010000010.1"/>
</dbReference>
<dbReference type="InterPro" id="IPR006260">
    <property type="entry name" value="TonB/TolA_C"/>
</dbReference>
<protein>
    <submittedName>
        <fullName evidence="13">TonB family protein</fullName>
    </submittedName>
</protein>
<dbReference type="Gene3D" id="3.30.1150.10">
    <property type="match status" value="1"/>
</dbReference>
<dbReference type="PANTHER" id="PTHR33446:SF2">
    <property type="entry name" value="PROTEIN TONB"/>
    <property type="match status" value="1"/>
</dbReference>
<evidence type="ECO:0000259" key="12">
    <source>
        <dbReference type="PROSITE" id="PS52015"/>
    </source>
</evidence>
<evidence type="ECO:0000256" key="11">
    <source>
        <dbReference type="SAM" id="Phobius"/>
    </source>
</evidence>
<evidence type="ECO:0000256" key="2">
    <source>
        <dbReference type="ARBA" id="ARBA00006555"/>
    </source>
</evidence>
<organism evidence="13 14">
    <name type="scientific">Psychromonas aquatilis</name>
    <dbReference type="NCBI Taxonomy" id="2005072"/>
    <lineage>
        <taxon>Bacteria</taxon>
        <taxon>Pseudomonadati</taxon>
        <taxon>Pseudomonadota</taxon>
        <taxon>Gammaproteobacteria</taxon>
        <taxon>Alteromonadales</taxon>
        <taxon>Psychromonadaceae</taxon>
        <taxon>Psychromonas</taxon>
    </lineage>
</organism>
<dbReference type="PANTHER" id="PTHR33446">
    <property type="entry name" value="PROTEIN TONB-RELATED"/>
    <property type="match status" value="1"/>
</dbReference>
<evidence type="ECO:0000256" key="1">
    <source>
        <dbReference type="ARBA" id="ARBA00004383"/>
    </source>
</evidence>
<name>A0ABU9GNJ1_9GAMM</name>
<comment type="subcellular location">
    <subcellularLocation>
        <location evidence="1">Cell inner membrane</location>
        <topology evidence="1">Single-pass membrane protein</topology>
        <orientation evidence="1">Periplasmic side</orientation>
    </subcellularLocation>
</comment>
<keyword evidence="7" id="KW-0653">Protein transport</keyword>
<feature type="compositionally biased region" description="Basic and acidic residues" evidence="10">
    <location>
        <begin position="95"/>
        <end position="107"/>
    </location>
</feature>
<evidence type="ECO:0000256" key="8">
    <source>
        <dbReference type="ARBA" id="ARBA00022989"/>
    </source>
</evidence>
<dbReference type="NCBIfam" id="TIGR01352">
    <property type="entry name" value="tonB_Cterm"/>
    <property type="match status" value="1"/>
</dbReference>
<evidence type="ECO:0000256" key="5">
    <source>
        <dbReference type="ARBA" id="ARBA00022519"/>
    </source>
</evidence>
<feature type="compositionally biased region" description="Basic residues" evidence="10">
    <location>
        <begin position="122"/>
        <end position="134"/>
    </location>
</feature>
<feature type="transmembrane region" description="Helical" evidence="11">
    <location>
        <begin position="14"/>
        <end position="31"/>
    </location>
</feature>
<keyword evidence="4" id="KW-1003">Cell membrane</keyword>
<accession>A0ABU9GNJ1</accession>
<dbReference type="SUPFAM" id="SSF74653">
    <property type="entry name" value="TolA/TonB C-terminal domain"/>
    <property type="match status" value="1"/>
</dbReference>